<keyword evidence="1" id="KW-0732">Signal</keyword>
<dbReference type="EMBL" id="BKAJ01000042">
    <property type="protein sequence ID" value="GEP55640.1"/>
    <property type="molecule type" value="Genomic_DNA"/>
</dbReference>
<evidence type="ECO:0000313" key="3">
    <source>
        <dbReference type="Proteomes" id="UP000321058"/>
    </source>
</evidence>
<feature type="chain" id="PRO_5021776549" description="Lipoprotein" evidence="1">
    <location>
        <begin position="23"/>
        <end position="161"/>
    </location>
</feature>
<comment type="caution">
    <text evidence="2">The sequence shown here is derived from an EMBL/GenBank/DDBJ whole genome shotgun (WGS) entry which is preliminary data.</text>
</comment>
<dbReference type="PROSITE" id="PS51257">
    <property type="entry name" value="PROKAR_LIPOPROTEIN"/>
    <property type="match status" value="1"/>
</dbReference>
<feature type="signal peptide" evidence="1">
    <location>
        <begin position="1"/>
        <end position="22"/>
    </location>
</feature>
<dbReference type="RefSeq" id="WP_147149730.1">
    <property type="nucleotide sequence ID" value="NZ_BKAJ01000042.1"/>
</dbReference>
<dbReference type="OrthoDB" id="7376040at2"/>
<dbReference type="Gene3D" id="1.10.530.10">
    <property type="match status" value="1"/>
</dbReference>
<evidence type="ECO:0000313" key="2">
    <source>
        <dbReference type="EMBL" id="GEP55640.1"/>
    </source>
</evidence>
<reference evidence="2 3" key="1">
    <citation type="submission" date="2019-07" db="EMBL/GenBank/DDBJ databases">
        <title>Whole genome shotgun sequence of Reyranella soli NBRC 108950.</title>
        <authorList>
            <person name="Hosoyama A."/>
            <person name="Uohara A."/>
            <person name="Ohji S."/>
            <person name="Ichikawa N."/>
        </authorList>
    </citation>
    <scope>NUCLEOTIDE SEQUENCE [LARGE SCALE GENOMIC DNA]</scope>
    <source>
        <strain evidence="2 3">NBRC 108950</strain>
    </source>
</reference>
<sequence>MTAFRATISCAGLFVSAFLVSACQLGGTPPKTSGFEPTVDLRQKEIDERKEEIIRQLAHCESGGWGPSDRPIHGGRGAYLGRLQFSVQTVISYQLRKEGTQLSRQEAAELAHDYDRAASLAKYMIFDLEEPHHWPLCARKIGLRSQMSAIKEMSNQAMAAW</sequence>
<evidence type="ECO:0000256" key="1">
    <source>
        <dbReference type="SAM" id="SignalP"/>
    </source>
</evidence>
<dbReference type="AlphaFoldDB" id="A0A512N9I5"/>
<protein>
    <recommendedName>
        <fullName evidence="4">Lipoprotein</fullName>
    </recommendedName>
</protein>
<organism evidence="2 3">
    <name type="scientific">Reyranella soli</name>
    <dbReference type="NCBI Taxonomy" id="1230389"/>
    <lineage>
        <taxon>Bacteria</taxon>
        <taxon>Pseudomonadati</taxon>
        <taxon>Pseudomonadota</taxon>
        <taxon>Alphaproteobacteria</taxon>
        <taxon>Hyphomicrobiales</taxon>
        <taxon>Reyranellaceae</taxon>
        <taxon>Reyranella</taxon>
    </lineage>
</organism>
<keyword evidence="3" id="KW-1185">Reference proteome</keyword>
<dbReference type="Proteomes" id="UP000321058">
    <property type="component" value="Unassembled WGS sequence"/>
</dbReference>
<evidence type="ECO:0008006" key="4">
    <source>
        <dbReference type="Google" id="ProtNLM"/>
    </source>
</evidence>
<accession>A0A512N9I5</accession>
<proteinExistence type="predicted"/>
<name>A0A512N9I5_9HYPH</name>
<gene>
    <name evidence="2" type="ORF">RSO01_28060</name>
</gene>